<feature type="region of interest" description="Disordered" evidence="6">
    <location>
        <begin position="1"/>
        <end position="48"/>
    </location>
</feature>
<keyword evidence="1" id="KW-0645">Protease</keyword>
<protein>
    <submittedName>
        <fullName evidence="9">tRNA threonylcarbamoyladenosine dehydratase</fullName>
        <ecNumber evidence="9">6.1.-.-</ecNumber>
    </submittedName>
</protein>
<proteinExistence type="predicted"/>
<dbReference type="Gene3D" id="3.40.140.10">
    <property type="entry name" value="Cytidine Deaminase, domain 2"/>
    <property type="match status" value="1"/>
</dbReference>
<evidence type="ECO:0000256" key="4">
    <source>
        <dbReference type="ARBA" id="ARBA00022833"/>
    </source>
</evidence>
<feature type="domain" description="THIF-type NAD/FAD binding fold" evidence="7">
    <location>
        <begin position="285"/>
        <end position="478"/>
    </location>
</feature>
<evidence type="ECO:0000256" key="2">
    <source>
        <dbReference type="ARBA" id="ARBA00022723"/>
    </source>
</evidence>
<dbReference type="GO" id="GO:0061504">
    <property type="term" value="P:cyclic threonylcarbamoyladenosine biosynthetic process"/>
    <property type="evidence" value="ECO:0007669"/>
    <property type="project" value="TreeGrafter"/>
</dbReference>
<dbReference type="InterPro" id="IPR035985">
    <property type="entry name" value="Ubiquitin-activating_enz"/>
</dbReference>
<evidence type="ECO:0000256" key="3">
    <source>
        <dbReference type="ARBA" id="ARBA00022801"/>
    </source>
</evidence>
<feature type="domain" description="JAB" evidence="8">
    <location>
        <begin position="74"/>
        <end position="158"/>
    </location>
</feature>
<keyword evidence="3" id="KW-0378">Hydrolase</keyword>
<dbReference type="EMBL" id="CP036266">
    <property type="protein sequence ID" value="QDT22468.1"/>
    <property type="molecule type" value="Genomic_DNA"/>
</dbReference>
<dbReference type="GO" id="GO:0008237">
    <property type="term" value="F:metallopeptidase activity"/>
    <property type="evidence" value="ECO:0007669"/>
    <property type="project" value="UniProtKB-KW"/>
</dbReference>
<dbReference type="SUPFAM" id="SSF69572">
    <property type="entry name" value="Activating enzymes of the ubiquitin-like proteins"/>
    <property type="match status" value="1"/>
</dbReference>
<dbReference type="Pfam" id="PF00899">
    <property type="entry name" value="ThiF"/>
    <property type="match status" value="1"/>
</dbReference>
<accession>A0A517PSX4</accession>
<sequence length="581" mass="64973">MSAGHQNQHQKNRLCKSPLFGQIGHRDTSKQEQTFSPREMEDETLKHSAKSSLPIMKMTEEVYEQIRDSIGVKSPETGGLLGGDRETGIVTHFLFDEWAATTAVTYSPDTSVLNHVLSEWNEQGIRLMGFVHSHPGSMGYPSTGDRIYAARILNAIPSLPYLLLPIVLPETATDACEFNAYAALRDDNDARIVTISKEIVMSTEFTTSECETENESLEPVEVPQQEDRVSVPETFCMYESLPEDRLLNNKGWRALQKEYSKQEKREWTDMGETFARVNTAYDIPHLAACRAVIVGTGGAAQFAESVVRTGIGEVVLIDPDMVTESNLGTQQVYRKDLGRPKVEVLAERLQDINPNLKVEMYQKGLEEIEEDELRKLLREPIGSEYRLGPDGKAQSRPLFPRTTLLCGFTDQFAAQAQINRLAIKYQVPSLCAQVHMAGMAAEVTFTHPKRTKACHRCMLASRYRAYEEQDFENTVTSDATPVFATERLNSIKGMVAMALLHAGVEHPRWSAIMGEIADRNLVLIRMAPASANSAEMSVFSRVFAEADQSRLAFDETIWLPQKPETGEGGNPRCIDCQQQSE</sequence>
<organism evidence="9 10">
    <name type="scientific">Gimesia chilikensis</name>
    <dbReference type="NCBI Taxonomy" id="2605989"/>
    <lineage>
        <taxon>Bacteria</taxon>
        <taxon>Pseudomonadati</taxon>
        <taxon>Planctomycetota</taxon>
        <taxon>Planctomycetia</taxon>
        <taxon>Planctomycetales</taxon>
        <taxon>Planctomycetaceae</taxon>
        <taxon>Gimesia</taxon>
    </lineage>
</organism>
<dbReference type="GO" id="GO:0046872">
    <property type="term" value="F:metal ion binding"/>
    <property type="evidence" value="ECO:0007669"/>
    <property type="project" value="UniProtKB-KW"/>
</dbReference>
<dbReference type="AlphaFoldDB" id="A0A517PSX4"/>
<evidence type="ECO:0000256" key="1">
    <source>
        <dbReference type="ARBA" id="ARBA00022670"/>
    </source>
</evidence>
<dbReference type="InterPro" id="IPR000594">
    <property type="entry name" value="ThiF_NAD_FAD-bd"/>
</dbReference>
<keyword evidence="5" id="KW-0482">Metalloprotease</keyword>
<evidence type="ECO:0000313" key="9">
    <source>
        <dbReference type="EMBL" id="QDT22468.1"/>
    </source>
</evidence>
<dbReference type="GO" id="GO:0008641">
    <property type="term" value="F:ubiquitin-like modifier activating enzyme activity"/>
    <property type="evidence" value="ECO:0007669"/>
    <property type="project" value="InterPro"/>
</dbReference>
<dbReference type="Proteomes" id="UP000320421">
    <property type="component" value="Chromosome"/>
</dbReference>
<dbReference type="GO" id="GO:0006508">
    <property type="term" value="P:proteolysis"/>
    <property type="evidence" value="ECO:0007669"/>
    <property type="project" value="UniProtKB-KW"/>
</dbReference>
<dbReference type="Gene3D" id="3.40.50.720">
    <property type="entry name" value="NAD(P)-binding Rossmann-like Domain"/>
    <property type="match status" value="1"/>
</dbReference>
<evidence type="ECO:0000259" key="8">
    <source>
        <dbReference type="Pfam" id="PF14464"/>
    </source>
</evidence>
<dbReference type="GO" id="GO:0061503">
    <property type="term" value="F:tRNA threonylcarbamoyladenosine dehydratase"/>
    <property type="evidence" value="ECO:0007669"/>
    <property type="project" value="TreeGrafter"/>
</dbReference>
<evidence type="ECO:0000313" key="10">
    <source>
        <dbReference type="Proteomes" id="UP000320421"/>
    </source>
</evidence>
<dbReference type="Pfam" id="PF14464">
    <property type="entry name" value="Prok-JAB"/>
    <property type="match status" value="1"/>
</dbReference>
<dbReference type="InterPro" id="IPR028090">
    <property type="entry name" value="JAB_dom_prok"/>
</dbReference>
<feature type="region of interest" description="Disordered" evidence="6">
    <location>
        <begin position="560"/>
        <end position="581"/>
    </location>
</feature>
<reference evidence="9 10" key="1">
    <citation type="submission" date="2019-02" db="EMBL/GenBank/DDBJ databases">
        <title>Deep-cultivation of Planctomycetes and their phenomic and genomic characterization uncovers novel biology.</title>
        <authorList>
            <person name="Wiegand S."/>
            <person name="Jogler M."/>
            <person name="Boedeker C."/>
            <person name="Pinto D."/>
            <person name="Vollmers J."/>
            <person name="Rivas-Marin E."/>
            <person name="Kohn T."/>
            <person name="Peeters S.H."/>
            <person name="Heuer A."/>
            <person name="Rast P."/>
            <person name="Oberbeckmann S."/>
            <person name="Bunk B."/>
            <person name="Jeske O."/>
            <person name="Meyerdierks A."/>
            <person name="Storesund J.E."/>
            <person name="Kallscheuer N."/>
            <person name="Luecker S."/>
            <person name="Lage O.M."/>
            <person name="Pohl T."/>
            <person name="Merkel B.J."/>
            <person name="Hornburger P."/>
            <person name="Mueller R.-W."/>
            <person name="Bruemmer F."/>
            <person name="Labrenz M."/>
            <person name="Spormann A.M."/>
            <person name="Op den Camp H."/>
            <person name="Overmann J."/>
            <person name="Amann R."/>
            <person name="Jetten M.S.M."/>
            <person name="Mascher T."/>
            <person name="Medema M.H."/>
            <person name="Devos D.P."/>
            <person name="Kaster A.-K."/>
            <person name="Ovreas L."/>
            <person name="Rohde M."/>
            <person name="Galperin M.Y."/>
            <person name="Jogler C."/>
        </authorList>
    </citation>
    <scope>NUCLEOTIDE SEQUENCE [LARGE SCALE GENOMIC DNA]</scope>
    <source>
        <strain evidence="9 10">HG66A1</strain>
    </source>
</reference>
<name>A0A517PSX4_9PLAN</name>
<keyword evidence="10" id="KW-1185">Reference proteome</keyword>
<evidence type="ECO:0000256" key="6">
    <source>
        <dbReference type="SAM" id="MobiDB-lite"/>
    </source>
</evidence>
<dbReference type="SUPFAM" id="SSF102712">
    <property type="entry name" value="JAB1/MPN domain"/>
    <property type="match status" value="1"/>
</dbReference>
<dbReference type="PANTHER" id="PTHR43267:SF1">
    <property type="entry name" value="TRNA THREONYLCARBAMOYLADENOSINE DEHYDRATASE"/>
    <property type="match status" value="1"/>
</dbReference>
<dbReference type="EC" id="6.1.-.-" evidence="9"/>
<evidence type="ECO:0000259" key="7">
    <source>
        <dbReference type="Pfam" id="PF00899"/>
    </source>
</evidence>
<dbReference type="PANTHER" id="PTHR43267">
    <property type="entry name" value="TRNA THREONYLCARBAMOYLADENOSINE DEHYDRATASE"/>
    <property type="match status" value="1"/>
</dbReference>
<keyword evidence="9" id="KW-0436">Ligase</keyword>
<dbReference type="InterPro" id="IPR045886">
    <property type="entry name" value="ThiF/MoeB/HesA"/>
</dbReference>
<keyword evidence="4" id="KW-0862">Zinc</keyword>
<evidence type="ECO:0000256" key="5">
    <source>
        <dbReference type="ARBA" id="ARBA00023049"/>
    </source>
</evidence>
<dbReference type="RefSeq" id="WP_197996721.1">
    <property type="nucleotide sequence ID" value="NZ_CP036266.1"/>
</dbReference>
<keyword evidence="2" id="KW-0479">Metal-binding</keyword>
<gene>
    <name evidence="9" type="primary">tcdA</name>
    <name evidence="9" type="ORF">HG66A1_42760</name>
</gene>